<dbReference type="Pfam" id="PF15919">
    <property type="entry name" value="HicB_lk_antitox"/>
    <property type="match status" value="1"/>
</dbReference>
<evidence type="ECO:0000259" key="1">
    <source>
        <dbReference type="Pfam" id="PF15919"/>
    </source>
</evidence>
<dbReference type="Proteomes" id="UP000824969">
    <property type="component" value="Chromosome"/>
</dbReference>
<organism evidence="2 3">
    <name type="scientific">Methanoculleus chikugoensis</name>
    <dbReference type="NCBI Taxonomy" id="118126"/>
    <lineage>
        <taxon>Archaea</taxon>
        <taxon>Methanobacteriati</taxon>
        <taxon>Methanobacteriota</taxon>
        <taxon>Stenosarchaea group</taxon>
        <taxon>Methanomicrobia</taxon>
        <taxon>Methanomicrobiales</taxon>
        <taxon>Methanomicrobiaceae</taxon>
        <taxon>Methanoculleus</taxon>
    </lineage>
</organism>
<dbReference type="InterPro" id="IPR051404">
    <property type="entry name" value="TA_system_antitoxin"/>
</dbReference>
<accession>A0ABN5XHQ5</accession>
<proteinExistence type="predicted"/>
<protein>
    <recommendedName>
        <fullName evidence="1">HicB-like antitoxin of toxin-antitoxin system domain-containing protein</fullName>
    </recommendedName>
</protein>
<keyword evidence="3" id="KW-1185">Reference proteome</keyword>
<feature type="domain" description="HicB-like antitoxin of toxin-antitoxin system" evidence="1">
    <location>
        <begin position="14"/>
        <end position="75"/>
    </location>
</feature>
<name>A0ABN5XHQ5_9EURY</name>
<dbReference type="GeneID" id="66130781"/>
<sequence>MSPAGKHEARGLHYRILLRREPEDGYTVTVPTLPGCVTFGETVDEAIAMAREATELYIEHLLEKGEDIPTEEGLLEYTLTVEAHA</sequence>
<dbReference type="PANTHER" id="PTHR34504:SF2">
    <property type="entry name" value="UPF0150 PROTEIN SSL0259"/>
    <property type="match status" value="1"/>
</dbReference>
<evidence type="ECO:0000313" key="2">
    <source>
        <dbReference type="EMBL" id="BBL68077.1"/>
    </source>
</evidence>
<dbReference type="PANTHER" id="PTHR34504">
    <property type="entry name" value="ANTITOXIN HICB"/>
    <property type="match status" value="1"/>
</dbReference>
<dbReference type="EMBL" id="AP019781">
    <property type="protein sequence ID" value="BBL68077.1"/>
    <property type="molecule type" value="Genomic_DNA"/>
</dbReference>
<dbReference type="InterPro" id="IPR031807">
    <property type="entry name" value="HicB-like"/>
</dbReference>
<gene>
    <name evidence="2" type="ORF">MchiMG62_12580</name>
</gene>
<evidence type="ECO:0000313" key="3">
    <source>
        <dbReference type="Proteomes" id="UP000824969"/>
    </source>
</evidence>
<reference evidence="2 3" key="1">
    <citation type="submission" date="2019-06" db="EMBL/GenBank/DDBJ databases">
        <title>Complete genome sequence of Methanoculleus chikugoensis strain MG62.</title>
        <authorList>
            <person name="Asakawa S."/>
            <person name="Dianou D."/>
        </authorList>
    </citation>
    <scope>NUCLEOTIDE SEQUENCE [LARGE SCALE GENOMIC DNA]</scope>
    <source>
        <strain evidence="2 3">MG62</strain>
    </source>
</reference>
<dbReference type="RefSeq" id="WP_244987829.1">
    <property type="nucleotide sequence ID" value="NZ_AP019781.1"/>
</dbReference>